<proteinExistence type="predicted"/>
<dbReference type="GO" id="GO:0046872">
    <property type="term" value="F:metal ion binding"/>
    <property type="evidence" value="ECO:0007669"/>
    <property type="project" value="UniProtKB-KW"/>
</dbReference>
<evidence type="ECO:0000256" key="1">
    <source>
        <dbReference type="ARBA" id="ARBA00004123"/>
    </source>
</evidence>
<evidence type="ECO:0000256" key="2">
    <source>
        <dbReference type="ARBA" id="ARBA00022723"/>
    </source>
</evidence>
<comment type="subcellular location">
    <subcellularLocation>
        <location evidence="1">Nucleus</location>
    </subcellularLocation>
</comment>
<evidence type="ECO:0008006" key="8">
    <source>
        <dbReference type="Google" id="ProtNLM"/>
    </source>
</evidence>
<keyword evidence="5" id="KW-0539">Nucleus</keyword>
<evidence type="ECO:0000256" key="4">
    <source>
        <dbReference type="ARBA" id="ARBA00023163"/>
    </source>
</evidence>
<evidence type="ECO:0000256" key="5">
    <source>
        <dbReference type="ARBA" id="ARBA00023242"/>
    </source>
</evidence>
<dbReference type="EMBL" id="MVBO01000209">
    <property type="protein sequence ID" value="OZJ01967.1"/>
    <property type="molecule type" value="Genomic_DNA"/>
</dbReference>
<dbReference type="PANTHER" id="PTHR47338">
    <property type="entry name" value="ZN(II)2CYS6 TRANSCRIPTION FACTOR (EUROFUNG)-RELATED"/>
    <property type="match status" value="1"/>
</dbReference>
<dbReference type="CDD" id="cd12148">
    <property type="entry name" value="fungal_TF_MHR"/>
    <property type="match status" value="1"/>
</dbReference>
<dbReference type="PANTHER" id="PTHR47338:SF5">
    <property type="entry name" value="ZN(II)2CYS6 TRANSCRIPTION FACTOR (EUROFUNG)"/>
    <property type="match status" value="1"/>
</dbReference>
<dbReference type="GO" id="GO:0000981">
    <property type="term" value="F:DNA-binding transcription factor activity, RNA polymerase II-specific"/>
    <property type="evidence" value="ECO:0007669"/>
    <property type="project" value="InterPro"/>
</dbReference>
<sequence>MPDEISASMGAVKCTQCLQKNLECVQVRITRRKAGEADIQKLFAETQNLIAAMDALNTDLSSQFNNNPYDKLPTSTFLSQDFQSPQSIARTSAAKAAHNNSVAKASAAFLLPDRVVARKWNFDGTHQPPRSMAMRLPDGRLLEWIVSLNGQGLSIWTNVHSLAEWSQFISRGWPVYTKEVISSLSTPSLLKAPSKSTGTVLRTRQGRNIFANQDYEVFLRLEVTRSRDISIDTPIMKTLEPHRWVPHLVTKYFTINPPFYLHERTFWKHYRGLDNLMDSGVIMAMCALVIVEEWYVLNSFSTRKFSPDEARELSEFYVSRALELAADSFDNASLYTLKIHAILVHYYKLTRRIKSSTKHASHALRIGYTIQPSLEEPPANDGNAAAAATENIERQEWIRIMWSLYRSLLLFWYMKRLKTSSISCEELWARIEVKAETGKTPQTTTRTRSVVKNFHSIVAGDDLMARFQALPMVDALPDETLKTRSAIKNFNHITVLAKKWYKPDDPFTDELLMHILDVPTFSSIDFCLKLETDLLEWASRIPDEIKYSDAPLQPMSMQELIQNVVTTGELEALSQFWIRWILIHFRFLPQRVDGLLSPISAQEQFEYKGMYLSLVAAKNLLTGLEYVFDYLQGNISLSNLRIVCDVSWVVAHIDGLDNMRVRSAKQNILTGLLLFWRYFQRLNQKSSPWNLPLSNGDDLESLQNFAASSQLSDIILLGCGYGVKGEEQRMFLTALQDSNVQGLLREFATDRQLPN</sequence>
<dbReference type="GO" id="GO:0005634">
    <property type="term" value="C:nucleus"/>
    <property type="evidence" value="ECO:0007669"/>
    <property type="project" value="UniProtKB-SubCell"/>
</dbReference>
<name>A0A261XUC1_9FUNG</name>
<organism evidence="6 7">
    <name type="scientific">Bifiguratus adelaidae</name>
    <dbReference type="NCBI Taxonomy" id="1938954"/>
    <lineage>
        <taxon>Eukaryota</taxon>
        <taxon>Fungi</taxon>
        <taxon>Fungi incertae sedis</taxon>
        <taxon>Mucoromycota</taxon>
        <taxon>Mucoromycotina</taxon>
        <taxon>Endogonomycetes</taxon>
        <taxon>Endogonales</taxon>
        <taxon>Endogonales incertae sedis</taxon>
        <taxon>Bifiguratus</taxon>
    </lineage>
</organism>
<dbReference type="InterPro" id="IPR050815">
    <property type="entry name" value="TF_fung"/>
</dbReference>
<keyword evidence="2" id="KW-0479">Metal-binding</keyword>
<comment type="caution">
    <text evidence="6">The sequence shown here is derived from an EMBL/GenBank/DDBJ whole genome shotgun (WGS) entry which is preliminary data.</text>
</comment>
<dbReference type="OrthoDB" id="2369992at2759"/>
<protein>
    <recommendedName>
        <fullName evidence="8">Transcription factor domain-containing protein</fullName>
    </recommendedName>
</protein>
<keyword evidence="4" id="KW-0804">Transcription</keyword>
<accession>A0A261XUC1</accession>
<dbReference type="AlphaFoldDB" id="A0A261XUC1"/>
<evidence type="ECO:0000256" key="3">
    <source>
        <dbReference type="ARBA" id="ARBA00023015"/>
    </source>
</evidence>
<evidence type="ECO:0000313" key="7">
    <source>
        <dbReference type="Proteomes" id="UP000242875"/>
    </source>
</evidence>
<evidence type="ECO:0000313" key="6">
    <source>
        <dbReference type="EMBL" id="OZJ01967.1"/>
    </source>
</evidence>
<gene>
    <name evidence="6" type="ORF">BZG36_05600</name>
</gene>
<keyword evidence="3" id="KW-0805">Transcription regulation</keyword>
<dbReference type="Proteomes" id="UP000242875">
    <property type="component" value="Unassembled WGS sequence"/>
</dbReference>
<keyword evidence="7" id="KW-1185">Reference proteome</keyword>
<reference evidence="6 7" key="1">
    <citation type="journal article" date="2017" name="Mycologia">
        <title>Bifiguratus adelaidae, gen. et sp. nov., a new member of Mucoromycotina in endophytic and soil-dwelling habitats.</title>
        <authorList>
            <person name="Torres-Cruz T.J."/>
            <person name="Billingsley Tobias T.L."/>
            <person name="Almatruk M."/>
            <person name="Hesse C."/>
            <person name="Kuske C.R."/>
            <person name="Desiro A."/>
            <person name="Benucci G.M."/>
            <person name="Bonito G."/>
            <person name="Stajich J.E."/>
            <person name="Dunlap C."/>
            <person name="Arnold A.E."/>
            <person name="Porras-Alfaro A."/>
        </authorList>
    </citation>
    <scope>NUCLEOTIDE SEQUENCE [LARGE SCALE GENOMIC DNA]</scope>
    <source>
        <strain evidence="6 7">AZ0501</strain>
    </source>
</reference>